<organism evidence="2">
    <name type="scientific">Oryza brachyantha</name>
    <name type="common">malo sina</name>
    <dbReference type="NCBI Taxonomy" id="4533"/>
    <lineage>
        <taxon>Eukaryota</taxon>
        <taxon>Viridiplantae</taxon>
        <taxon>Streptophyta</taxon>
        <taxon>Embryophyta</taxon>
        <taxon>Tracheophyta</taxon>
        <taxon>Spermatophyta</taxon>
        <taxon>Magnoliopsida</taxon>
        <taxon>Liliopsida</taxon>
        <taxon>Poales</taxon>
        <taxon>Poaceae</taxon>
        <taxon>BOP clade</taxon>
        <taxon>Oryzoideae</taxon>
        <taxon>Oryzeae</taxon>
        <taxon>Oryzinae</taxon>
        <taxon>Oryza</taxon>
    </lineage>
</organism>
<evidence type="ECO:0000313" key="3">
    <source>
        <dbReference type="Proteomes" id="UP000006038"/>
    </source>
</evidence>
<protein>
    <submittedName>
        <fullName evidence="2">Uncharacterized protein</fullName>
    </submittedName>
</protein>
<reference evidence="2" key="1">
    <citation type="journal article" date="2013" name="Nat. Commun.">
        <title>Whole-genome sequencing of Oryza brachyantha reveals mechanisms underlying Oryza genome evolution.</title>
        <authorList>
            <person name="Chen J."/>
            <person name="Huang Q."/>
            <person name="Gao D."/>
            <person name="Wang J."/>
            <person name="Lang Y."/>
            <person name="Liu T."/>
            <person name="Li B."/>
            <person name="Bai Z."/>
            <person name="Luis Goicoechea J."/>
            <person name="Liang C."/>
            <person name="Chen C."/>
            <person name="Zhang W."/>
            <person name="Sun S."/>
            <person name="Liao Y."/>
            <person name="Zhang X."/>
            <person name="Yang L."/>
            <person name="Song C."/>
            <person name="Wang M."/>
            <person name="Shi J."/>
            <person name="Liu G."/>
            <person name="Liu J."/>
            <person name="Zhou H."/>
            <person name="Zhou W."/>
            <person name="Yu Q."/>
            <person name="An N."/>
            <person name="Chen Y."/>
            <person name="Cai Q."/>
            <person name="Wang B."/>
            <person name="Liu B."/>
            <person name="Min J."/>
            <person name="Huang Y."/>
            <person name="Wu H."/>
            <person name="Li Z."/>
            <person name="Zhang Y."/>
            <person name="Yin Y."/>
            <person name="Song W."/>
            <person name="Jiang J."/>
            <person name="Jackson S.A."/>
            <person name="Wing R.A."/>
            <person name="Wang J."/>
            <person name="Chen M."/>
        </authorList>
    </citation>
    <scope>NUCLEOTIDE SEQUENCE [LARGE SCALE GENOMIC DNA]</scope>
    <source>
        <strain evidence="2">cv. IRGC 101232</strain>
    </source>
</reference>
<proteinExistence type="predicted"/>
<dbReference type="Gramene" id="OB04G27780.1">
    <property type="protein sequence ID" value="OB04G27780.1"/>
    <property type="gene ID" value="OB04G27780"/>
</dbReference>
<dbReference type="AlphaFoldDB" id="J3M053"/>
<feature type="compositionally biased region" description="Low complexity" evidence="1">
    <location>
        <begin position="117"/>
        <end position="133"/>
    </location>
</feature>
<dbReference type="EnsemblPlants" id="OB04G27780.1">
    <property type="protein sequence ID" value="OB04G27780.1"/>
    <property type="gene ID" value="OB04G27780"/>
</dbReference>
<reference evidence="2" key="2">
    <citation type="submission" date="2013-04" db="UniProtKB">
        <authorList>
            <consortium name="EnsemblPlants"/>
        </authorList>
    </citation>
    <scope>IDENTIFICATION</scope>
</reference>
<name>J3M053_ORYBR</name>
<keyword evidence="3" id="KW-1185">Reference proteome</keyword>
<sequence length="185" mass="18950">MPSHNHCDVISHDNVNGPTEIIIVDATEIIRGNSKLSDFFCQKSLDASNPPATCFASCEGSSNAAKKRRTLASKLTRPWPCGGEAREQGNQAAAASQHADTRAGDLGHPNDARRRAVPAAGPPGRQAAAAGGMHHDAAGAAAVAGEMEPRSDAAHRQPHGVKVAHARAPTSGGGARAFCAGGALR</sequence>
<dbReference type="HOGENOM" id="CLU_1463439_0_0_1"/>
<feature type="compositionally biased region" description="Basic and acidic residues" evidence="1">
    <location>
        <begin position="99"/>
        <end position="114"/>
    </location>
</feature>
<dbReference type="Proteomes" id="UP000006038">
    <property type="component" value="Chromosome 4"/>
</dbReference>
<accession>J3M053</accession>
<evidence type="ECO:0000256" key="1">
    <source>
        <dbReference type="SAM" id="MobiDB-lite"/>
    </source>
</evidence>
<feature type="region of interest" description="Disordered" evidence="1">
    <location>
        <begin position="76"/>
        <end position="133"/>
    </location>
</feature>
<evidence type="ECO:0000313" key="2">
    <source>
        <dbReference type="EnsemblPlants" id="OB04G27780.1"/>
    </source>
</evidence>